<gene>
    <name evidence="1" type="ORF">HNQ71_006815</name>
</gene>
<organism evidence="1 2">
    <name type="scientific">Mesorhizobium sangaii</name>
    <dbReference type="NCBI Taxonomy" id="505389"/>
    <lineage>
        <taxon>Bacteria</taxon>
        <taxon>Pseudomonadati</taxon>
        <taxon>Pseudomonadota</taxon>
        <taxon>Alphaproteobacteria</taxon>
        <taxon>Hyphomicrobiales</taxon>
        <taxon>Phyllobacteriaceae</taxon>
        <taxon>Mesorhizobium</taxon>
    </lineage>
</organism>
<protein>
    <submittedName>
        <fullName evidence="1">Uncharacterized protein</fullName>
    </submittedName>
</protein>
<proteinExistence type="predicted"/>
<dbReference type="AlphaFoldDB" id="A0A841PG24"/>
<comment type="caution">
    <text evidence="1">The sequence shown here is derived from an EMBL/GenBank/DDBJ whole genome shotgun (WGS) entry which is preliminary data.</text>
</comment>
<evidence type="ECO:0000313" key="2">
    <source>
        <dbReference type="Proteomes" id="UP000556329"/>
    </source>
</evidence>
<reference evidence="1 2" key="1">
    <citation type="submission" date="2020-08" db="EMBL/GenBank/DDBJ databases">
        <title>Genomic Encyclopedia of Type Strains, Phase IV (KMG-IV): sequencing the most valuable type-strain genomes for metagenomic binning, comparative biology and taxonomic classification.</title>
        <authorList>
            <person name="Goeker M."/>
        </authorList>
    </citation>
    <scope>NUCLEOTIDE SEQUENCE [LARGE SCALE GENOMIC DNA]</scope>
    <source>
        <strain evidence="1 2">DSM 100039</strain>
    </source>
</reference>
<dbReference type="EMBL" id="JACHEF010000013">
    <property type="protein sequence ID" value="MBB6414106.1"/>
    <property type="molecule type" value="Genomic_DNA"/>
</dbReference>
<accession>A0A841PG24</accession>
<dbReference type="Proteomes" id="UP000556329">
    <property type="component" value="Unassembled WGS sequence"/>
</dbReference>
<evidence type="ECO:0000313" key="1">
    <source>
        <dbReference type="EMBL" id="MBB6414106.1"/>
    </source>
</evidence>
<name>A0A841PG24_9HYPH</name>
<sequence length="34" mass="3701">MGVVSVTRLIKDEVHDALPGLPASSGLILEKWLR</sequence>
<keyword evidence="2" id="KW-1185">Reference proteome</keyword>